<keyword evidence="2" id="KW-1185">Reference proteome</keyword>
<dbReference type="OrthoDB" id="1014182at2"/>
<dbReference type="EMBL" id="FNGY01000001">
    <property type="protein sequence ID" value="SDL31033.1"/>
    <property type="molecule type" value="Genomic_DNA"/>
</dbReference>
<accession>A0A1G9J1F1</accession>
<gene>
    <name evidence="1" type="ORF">SAMN05421820_101113</name>
</gene>
<evidence type="ECO:0000313" key="1">
    <source>
        <dbReference type="EMBL" id="SDL31033.1"/>
    </source>
</evidence>
<organism evidence="1 2">
    <name type="scientific">Pedobacter steynii</name>
    <dbReference type="NCBI Taxonomy" id="430522"/>
    <lineage>
        <taxon>Bacteria</taxon>
        <taxon>Pseudomonadati</taxon>
        <taxon>Bacteroidota</taxon>
        <taxon>Sphingobacteriia</taxon>
        <taxon>Sphingobacteriales</taxon>
        <taxon>Sphingobacteriaceae</taxon>
        <taxon>Pedobacter</taxon>
    </lineage>
</organism>
<evidence type="ECO:0000313" key="2">
    <source>
        <dbReference type="Proteomes" id="UP000183200"/>
    </source>
</evidence>
<protein>
    <recommendedName>
        <fullName evidence="3">LysM domain-containing protein</fullName>
    </recommendedName>
</protein>
<dbReference type="Proteomes" id="UP000183200">
    <property type="component" value="Unassembled WGS sequence"/>
</dbReference>
<proteinExistence type="predicted"/>
<sequence length="391" mass="44667">MNNFSTYQIRKGDTLLSVAIALGYSVEEMVTFHNAHCEPFDSIEDSFFPDLKEVIIPVKKSRYTFFEQVEPEEKQVLQKRVPENSPYLYLKENPNAIHYGVEIHIDKSGAINTIKYEMSMKLLRSNEKYHLFEMDKTSATYINDAEADSVAEEIAVITAGALYPLQLVISASGELVELKNFDEIIGRWTSAQLKLRKQYTGEWIGKYIELTSRTLSDQGLLLNSLRNDYVLRSYFNGIYGVYTADFSLHKESTFPFGLDAGEIAFSVTHYMEKHLDEYHLKRITSVAEVIDLRSGNDIENGFQFPSNGAVDVADKLSGSYTVQYFLDPANNFIRTLLAEYSLDLDQVPKITVMISDLESGEEQHQQLSADIEEQNAEKQKSFWTRVKQILD</sequence>
<name>A0A1G9J1F1_9SPHI</name>
<evidence type="ECO:0008006" key="3">
    <source>
        <dbReference type="Google" id="ProtNLM"/>
    </source>
</evidence>
<reference evidence="2" key="1">
    <citation type="submission" date="2016-10" db="EMBL/GenBank/DDBJ databases">
        <authorList>
            <person name="Varghese N."/>
            <person name="Submissions S."/>
        </authorList>
    </citation>
    <scope>NUCLEOTIDE SEQUENCE [LARGE SCALE GENOMIC DNA]</scope>
    <source>
        <strain evidence="2">DSM 19110</strain>
    </source>
</reference>
<dbReference type="RefSeq" id="WP_074603968.1">
    <property type="nucleotide sequence ID" value="NZ_FNGY01000001.1"/>
</dbReference>
<dbReference type="AlphaFoldDB" id="A0A1G9J1F1"/>